<proteinExistence type="predicted"/>
<name>A0ABW8SSL3_9CLOT</name>
<comment type="caution">
    <text evidence="2">The sequence shown here is derived from an EMBL/GenBank/DDBJ whole genome shotgun (WGS) entry which is preliminary data.</text>
</comment>
<dbReference type="RefSeq" id="WP_406794282.1">
    <property type="nucleotide sequence ID" value="NZ_JBJHZX010000049.1"/>
</dbReference>
<keyword evidence="3" id="KW-1185">Reference proteome</keyword>
<dbReference type="EMBL" id="JBJHZX010000049">
    <property type="protein sequence ID" value="MFL0198173.1"/>
    <property type="molecule type" value="Genomic_DNA"/>
</dbReference>
<sequence length="155" mass="16937">MLKMKYKLLSALVIAAPLLLNTGIATTVHASSIDRHQQLESSKVLYNRAGAHDSYYSLKNFSSKLDALVSAGTITESQETILLNLFYGDQLTSENFKSQLDVLVTAGTITQSQEYSILNVFTNWTSNWEIPSALLTQPAQSMPPVQSTSSTTTSS</sequence>
<organism evidence="2 3">
    <name type="scientific">Candidatus Clostridium eludens</name>
    <dbReference type="NCBI Taxonomy" id="3381663"/>
    <lineage>
        <taxon>Bacteria</taxon>
        <taxon>Bacillati</taxon>
        <taxon>Bacillota</taxon>
        <taxon>Clostridia</taxon>
        <taxon>Eubacteriales</taxon>
        <taxon>Clostridiaceae</taxon>
        <taxon>Clostridium</taxon>
    </lineage>
</organism>
<feature type="chain" id="PRO_5047110521" evidence="1">
    <location>
        <begin position="31"/>
        <end position="155"/>
    </location>
</feature>
<feature type="signal peptide" evidence="1">
    <location>
        <begin position="1"/>
        <end position="30"/>
    </location>
</feature>
<reference evidence="2 3" key="1">
    <citation type="submission" date="2024-11" db="EMBL/GenBank/DDBJ databases">
        <authorList>
            <person name="Heng Y.C."/>
            <person name="Lim A.C.H."/>
            <person name="Lee J.K.Y."/>
            <person name="Kittelmann S."/>
        </authorList>
    </citation>
    <scope>NUCLEOTIDE SEQUENCE [LARGE SCALE GENOMIC DNA]</scope>
    <source>
        <strain evidence="2 3">WILCCON 0269</strain>
    </source>
</reference>
<evidence type="ECO:0000313" key="3">
    <source>
        <dbReference type="Proteomes" id="UP001623660"/>
    </source>
</evidence>
<keyword evidence="1" id="KW-0732">Signal</keyword>
<dbReference type="Proteomes" id="UP001623660">
    <property type="component" value="Unassembled WGS sequence"/>
</dbReference>
<gene>
    <name evidence="2" type="ORF">ACJDU8_21790</name>
</gene>
<evidence type="ECO:0000313" key="2">
    <source>
        <dbReference type="EMBL" id="MFL0198173.1"/>
    </source>
</evidence>
<protein>
    <submittedName>
        <fullName evidence="2">Uncharacterized protein</fullName>
    </submittedName>
</protein>
<accession>A0ABW8SSL3</accession>
<evidence type="ECO:0000256" key="1">
    <source>
        <dbReference type="SAM" id="SignalP"/>
    </source>
</evidence>